<keyword evidence="6" id="KW-0238">DNA-binding</keyword>
<keyword evidence="2 10" id="KW-0489">Methyltransferase</keyword>
<dbReference type="GO" id="GO:0003677">
    <property type="term" value="F:DNA binding"/>
    <property type="evidence" value="ECO:0007669"/>
    <property type="project" value="UniProtKB-KW"/>
</dbReference>
<dbReference type="GO" id="GO:0009307">
    <property type="term" value="P:DNA restriction-modification system"/>
    <property type="evidence" value="ECO:0007669"/>
    <property type="project" value="UniProtKB-KW"/>
</dbReference>
<proteinExistence type="predicted"/>
<evidence type="ECO:0000313" key="10">
    <source>
        <dbReference type="EMBL" id="VFK38855.1"/>
    </source>
</evidence>
<accession>A0A450YBH9</accession>
<dbReference type="InterPro" id="IPR011639">
    <property type="entry name" value="MethylTrfase_TaqI-like_dom"/>
</dbReference>
<dbReference type="PANTHER" id="PTHR33841:SF6">
    <property type="entry name" value="TYPE II METHYLTRANSFERASE M.HINDII"/>
    <property type="match status" value="1"/>
</dbReference>
<feature type="domain" description="Type II methyltransferase M.TaqI-like" evidence="9">
    <location>
        <begin position="414"/>
        <end position="591"/>
    </location>
</feature>
<evidence type="ECO:0000256" key="3">
    <source>
        <dbReference type="ARBA" id="ARBA00022679"/>
    </source>
</evidence>
<dbReference type="EMBL" id="CAADFU010000194">
    <property type="protein sequence ID" value="VFK49582.1"/>
    <property type="molecule type" value="Genomic_DNA"/>
</dbReference>
<organism evidence="10">
    <name type="scientific">Candidatus Kentrum sp. SD</name>
    <dbReference type="NCBI Taxonomy" id="2126332"/>
    <lineage>
        <taxon>Bacteria</taxon>
        <taxon>Pseudomonadati</taxon>
        <taxon>Pseudomonadota</taxon>
        <taxon>Gammaproteobacteria</taxon>
        <taxon>Candidatus Kentrum</taxon>
    </lineage>
</organism>
<evidence type="ECO:0000256" key="5">
    <source>
        <dbReference type="ARBA" id="ARBA00022747"/>
    </source>
</evidence>
<dbReference type="EMBL" id="CAADFR010000029">
    <property type="protein sequence ID" value="VFK38855.1"/>
    <property type="molecule type" value="Genomic_DNA"/>
</dbReference>
<evidence type="ECO:0000256" key="2">
    <source>
        <dbReference type="ARBA" id="ARBA00022603"/>
    </source>
</evidence>
<dbReference type="EC" id="2.1.1.72" evidence="1"/>
<dbReference type="PRINTS" id="PR00507">
    <property type="entry name" value="N12N6MTFRASE"/>
</dbReference>
<dbReference type="AlphaFoldDB" id="A0A450YBH9"/>
<feature type="region of interest" description="Disordered" evidence="8">
    <location>
        <begin position="889"/>
        <end position="908"/>
    </location>
</feature>
<dbReference type="GO" id="GO:0009007">
    <property type="term" value="F:site-specific DNA-methyltransferase (adenine-specific) activity"/>
    <property type="evidence" value="ECO:0007669"/>
    <property type="project" value="UniProtKB-EC"/>
</dbReference>
<comment type="catalytic activity">
    <reaction evidence="7">
        <text>a 2'-deoxyadenosine in DNA + S-adenosyl-L-methionine = an N(6)-methyl-2'-deoxyadenosine in DNA + S-adenosyl-L-homocysteine + H(+)</text>
        <dbReference type="Rhea" id="RHEA:15197"/>
        <dbReference type="Rhea" id="RHEA-COMP:12418"/>
        <dbReference type="Rhea" id="RHEA-COMP:12419"/>
        <dbReference type="ChEBI" id="CHEBI:15378"/>
        <dbReference type="ChEBI" id="CHEBI:57856"/>
        <dbReference type="ChEBI" id="CHEBI:59789"/>
        <dbReference type="ChEBI" id="CHEBI:90615"/>
        <dbReference type="ChEBI" id="CHEBI:90616"/>
        <dbReference type="EC" id="2.1.1.72"/>
    </reaction>
</comment>
<dbReference type="InterPro" id="IPR029063">
    <property type="entry name" value="SAM-dependent_MTases_sf"/>
</dbReference>
<dbReference type="PANTHER" id="PTHR33841">
    <property type="entry name" value="DNA METHYLTRANSFERASE YEEA-RELATED"/>
    <property type="match status" value="1"/>
</dbReference>
<keyword evidence="4" id="KW-0949">S-adenosyl-L-methionine</keyword>
<evidence type="ECO:0000256" key="1">
    <source>
        <dbReference type="ARBA" id="ARBA00011900"/>
    </source>
</evidence>
<evidence type="ECO:0000256" key="6">
    <source>
        <dbReference type="ARBA" id="ARBA00023125"/>
    </source>
</evidence>
<keyword evidence="5" id="KW-0680">Restriction system</keyword>
<evidence type="ECO:0000259" key="9">
    <source>
        <dbReference type="Pfam" id="PF07669"/>
    </source>
</evidence>
<reference evidence="10" key="1">
    <citation type="submission" date="2019-02" db="EMBL/GenBank/DDBJ databases">
        <authorList>
            <person name="Gruber-Vodicka R. H."/>
            <person name="Seah K. B. B."/>
        </authorList>
    </citation>
    <scope>NUCLEOTIDE SEQUENCE</scope>
    <source>
        <strain evidence="11">BECK_S1320</strain>
        <strain evidence="10">BECK_S1321</strain>
    </source>
</reference>
<dbReference type="InterPro" id="IPR050953">
    <property type="entry name" value="N4_N6_ade-DNA_methylase"/>
</dbReference>
<evidence type="ECO:0000313" key="11">
    <source>
        <dbReference type="EMBL" id="VFK49582.1"/>
    </source>
</evidence>
<dbReference type="Gene3D" id="3.40.50.150">
    <property type="entry name" value="Vaccinia Virus protein VP39"/>
    <property type="match status" value="1"/>
</dbReference>
<name>A0A450YBH9_9GAMM</name>
<gene>
    <name evidence="11" type="ORF">BECKSD772E_GA0070983_11941</name>
    <name evidence="10" type="ORF">BECKSD772F_GA0070984_10293</name>
</gene>
<dbReference type="Pfam" id="PF07669">
    <property type="entry name" value="Eco57I"/>
    <property type="match status" value="1"/>
</dbReference>
<evidence type="ECO:0000256" key="4">
    <source>
        <dbReference type="ARBA" id="ARBA00022691"/>
    </source>
</evidence>
<sequence length="1055" mass="119057">MLLEEAANWLGWPEPESILTPTGAGANVYAQLIKQKIGGALKRKYPSLVVETGLLTPDPSGADTSAPLAIVCQFPSGASDEALKEAHRLAWNFSRAALLVTLEPHRLLAWSCFREPGLDDDAIRICELLDNKTAKKRQDEIRELLHWVSLITGNLQKRLPRYFPSDGRADALLLKNLKYVRKALLENEPALEQGYCHDLLARIVFTQFLFDRKDSDGKPFFSEALLARLRDEGVLKEKYAELAPILADKDETYALFRWMDERFNGDLFPSKAGQSDAEREAAWQPERSAVKPHHLQRIAELVSGNLDVRDRQLTLWRYYAFDIIPLEFISSIYEEFLKDNRDTSKAYYTPPQLVDYVLDAVLPWEGDGWDLRILDPACGSGIFLVKAFQRLIHRWRGRHDREPRVSDLKPLLANNFFGVDINPDAVRVACFSLYLAMADAIDPKHYVTREKVFPRLRGTRLVEADFFDETIPGIRTDTNTGFFDLVIGNAPWGRKSIESTSSKGTGIFVRERGKPREITKAELWARNNQWPVANKDIGTLFVSKGLSLIKASGQCAMIQSATSWLYQRGEPAQDLRKKLFASFTVDEITNLSALRRELFTDVIGPSCVLVAGCIPPKPGDDLFYVTPKPRRSADGAPDFRIEPQDVNRISHEEATNDPLVWSVLALGGRRDLYLIRRLLQYPTLAKLKAEGKVQTRRGVGPGTKKELPQIKDKSYFDGDRFPDDHSLELDADVFPAWGNRCVTENDSTNFEAFKNPQLLIKYSYVSELDRFQAALVRSNNPEWGVICKKTHLSVRDNAPDSEHIRRALPIYNSFLTTYFLFMTGSQGLYTTAVPTNELLHVPLAGPVTDFSRFDEHINAFVRDAFSLTEADSTIIKDFLDFTLPGVVRKTPGPGRQPTNRRIEESQEPELSSFAETAIRVLKATFGEDKLISATIYREPPGTNPLPARMLTMHLNRTIGSSVAIETIKADGLFDKLASFHRDILSKKVRSAMGDGLGFQRIAFLFHGEDSGQGRIQHLTIIKPDEYRYWTRSQAMRDMDDLASAILRTAQGGREG</sequence>
<protein>
    <recommendedName>
        <fullName evidence="1">site-specific DNA-methyltransferase (adenine-specific)</fullName>
        <ecNumber evidence="1">2.1.1.72</ecNumber>
    </recommendedName>
</protein>
<evidence type="ECO:0000256" key="7">
    <source>
        <dbReference type="ARBA" id="ARBA00047942"/>
    </source>
</evidence>
<evidence type="ECO:0000256" key="8">
    <source>
        <dbReference type="SAM" id="MobiDB-lite"/>
    </source>
</evidence>
<dbReference type="SUPFAM" id="SSF53335">
    <property type="entry name" value="S-adenosyl-L-methionine-dependent methyltransferases"/>
    <property type="match status" value="1"/>
</dbReference>
<keyword evidence="3" id="KW-0808">Transferase</keyword>
<dbReference type="GO" id="GO:0032259">
    <property type="term" value="P:methylation"/>
    <property type="evidence" value="ECO:0007669"/>
    <property type="project" value="UniProtKB-KW"/>
</dbReference>